<dbReference type="InterPro" id="IPR023419">
    <property type="entry name" value="Transthyretin_CS"/>
</dbReference>
<dbReference type="PROSITE" id="PS00768">
    <property type="entry name" value="TRANSTHYRETIN_1"/>
    <property type="match status" value="1"/>
</dbReference>
<accession>A0A7X0VW36</accession>
<comment type="similarity">
    <text evidence="3 7">Belongs to the transthyretin family. 5-hydroxyisourate hydrolase subfamily.</text>
</comment>
<evidence type="ECO:0000259" key="8">
    <source>
        <dbReference type="Pfam" id="PF00576"/>
    </source>
</evidence>
<proteinExistence type="inferred from homology"/>
<dbReference type="EC" id="3.5.2.17" evidence="7"/>
<evidence type="ECO:0000256" key="5">
    <source>
        <dbReference type="ARBA" id="ARBA00022631"/>
    </source>
</evidence>
<sequence>MKGSLTTHVLDLSGGVPAAGIKVRLWRLAGDDGDGRRELVAEAETNADGRPERPLARDGALERGLYELVFDVGAYFGDSEAIFEKVPVRFRVADPKSHYHIPLLVAPGGYSTYRGS</sequence>
<dbReference type="PANTHER" id="PTHR10395">
    <property type="entry name" value="URICASE AND TRANSTHYRETIN-RELATED"/>
    <property type="match status" value="1"/>
</dbReference>
<dbReference type="InterPro" id="IPR014306">
    <property type="entry name" value="Hydroxyisourate_hydrolase"/>
</dbReference>
<dbReference type="SUPFAM" id="SSF49472">
    <property type="entry name" value="Transthyretin (synonym: prealbumin)"/>
    <property type="match status" value="1"/>
</dbReference>
<evidence type="ECO:0000256" key="3">
    <source>
        <dbReference type="ARBA" id="ARBA00009850"/>
    </source>
</evidence>
<dbReference type="EMBL" id="JACJVO010000016">
    <property type="protein sequence ID" value="MBB6732022.1"/>
    <property type="molecule type" value="Genomic_DNA"/>
</dbReference>
<dbReference type="InterPro" id="IPR023416">
    <property type="entry name" value="Transthyretin/HIU_hydrolase_d"/>
</dbReference>
<evidence type="ECO:0000313" key="10">
    <source>
        <dbReference type="Proteomes" id="UP000564644"/>
    </source>
</evidence>
<organism evidence="9 10">
    <name type="scientific">Cohnella zeiphila</name>
    <dbReference type="NCBI Taxonomy" id="2761120"/>
    <lineage>
        <taxon>Bacteria</taxon>
        <taxon>Bacillati</taxon>
        <taxon>Bacillota</taxon>
        <taxon>Bacilli</taxon>
        <taxon>Bacillales</taxon>
        <taxon>Paenibacillaceae</taxon>
        <taxon>Cohnella</taxon>
    </lineage>
</organism>
<evidence type="ECO:0000256" key="7">
    <source>
        <dbReference type="RuleBase" id="RU361270"/>
    </source>
</evidence>
<dbReference type="RefSeq" id="WP_185129686.1">
    <property type="nucleotide sequence ID" value="NZ_JACJVO010000016.1"/>
</dbReference>
<dbReference type="InterPro" id="IPR023418">
    <property type="entry name" value="Thyroxine_BS"/>
</dbReference>
<comment type="function">
    <text evidence="2">Catalyzes the hydrolysis of 5-hydroxyisourate (HIU) to 2-oxo-4-hydroxy-4-carboxy-5-ureidoimidazoline (OHCU).</text>
</comment>
<dbReference type="AlphaFoldDB" id="A0A7X0VW36"/>
<dbReference type="Gene3D" id="2.60.40.180">
    <property type="entry name" value="Transthyretin/hydroxyisourate hydrolase domain"/>
    <property type="match status" value="1"/>
</dbReference>
<comment type="subunit">
    <text evidence="4 7">Homotetramer.</text>
</comment>
<dbReference type="GO" id="GO:0033971">
    <property type="term" value="F:hydroxyisourate hydrolase activity"/>
    <property type="evidence" value="ECO:0007669"/>
    <property type="project" value="UniProtKB-EC"/>
</dbReference>
<dbReference type="PROSITE" id="PS00769">
    <property type="entry name" value="TRANSTHYRETIN_2"/>
    <property type="match status" value="1"/>
</dbReference>
<comment type="catalytic activity">
    <reaction evidence="1 7">
        <text>5-hydroxyisourate + H2O = 5-hydroxy-2-oxo-4-ureido-2,5-dihydro-1H-imidazole-5-carboxylate + H(+)</text>
        <dbReference type="Rhea" id="RHEA:23736"/>
        <dbReference type="ChEBI" id="CHEBI:15377"/>
        <dbReference type="ChEBI" id="CHEBI:15378"/>
        <dbReference type="ChEBI" id="CHEBI:18072"/>
        <dbReference type="ChEBI" id="CHEBI:58639"/>
        <dbReference type="EC" id="3.5.2.17"/>
    </reaction>
</comment>
<keyword evidence="6 7" id="KW-0378">Hydrolase</keyword>
<keyword evidence="5 7" id="KW-0659">Purine metabolism</keyword>
<dbReference type="Pfam" id="PF00576">
    <property type="entry name" value="Transthyretin"/>
    <property type="match status" value="1"/>
</dbReference>
<comment type="caution">
    <text evidence="9">The sequence shown here is derived from an EMBL/GenBank/DDBJ whole genome shotgun (WGS) entry which is preliminary data.</text>
</comment>
<evidence type="ECO:0000256" key="4">
    <source>
        <dbReference type="ARBA" id="ARBA00011881"/>
    </source>
</evidence>
<keyword evidence="10" id="KW-1185">Reference proteome</keyword>
<evidence type="ECO:0000256" key="6">
    <source>
        <dbReference type="ARBA" id="ARBA00022801"/>
    </source>
</evidence>
<feature type="domain" description="Transthyretin/hydroxyisourate hydrolase" evidence="8">
    <location>
        <begin position="5"/>
        <end position="115"/>
    </location>
</feature>
<dbReference type="CDD" id="cd05822">
    <property type="entry name" value="TLP_HIUase"/>
    <property type="match status" value="1"/>
</dbReference>
<evidence type="ECO:0000256" key="1">
    <source>
        <dbReference type="ARBA" id="ARBA00001043"/>
    </source>
</evidence>
<dbReference type="PANTHER" id="PTHR10395:SF7">
    <property type="entry name" value="5-HYDROXYISOURATE HYDROLASE"/>
    <property type="match status" value="1"/>
</dbReference>
<gene>
    <name evidence="9" type="primary">uraH</name>
    <name evidence="9" type="ORF">H7C18_13960</name>
</gene>
<evidence type="ECO:0000256" key="2">
    <source>
        <dbReference type="ARBA" id="ARBA00002704"/>
    </source>
</evidence>
<dbReference type="Proteomes" id="UP000564644">
    <property type="component" value="Unassembled WGS sequence"/>
</dbReference>
<dbReference type="InterPro" id="IPR036817">
    <property type="entry name" value="Transthyretin/HIU_hydrolase_sf"/>
</dbReference>
<evidence type="ECO:0000313" key="9">
    <source>
        <dbReference type="EMBL" id="MBB6732022.1"/>
    </source>
</evidence>
<name>A0A7X0VW36_9BACL</name>
<dbReference type="GO" id="GO:0006144">
    <property type="term" value="P:purine nucleobase metabolic process"/>
    <property type="evidence" value="ECO:0007669"/>
    <property type="project" value="UniProtKB-KW"/>
</dbReference>
<dbReference type="NCBIfam" id="TIGR02962">
    <property type="entry name" value="hdxy_isourate"/>
    <property type="match status" value="1"/>
</dbReference>
<protein>
    <recommendedName>
        <fullName evidence="7">5-hydroxyisourate hydrolase</fullName>
        <shortName evidence="7">HIU hydrolase</shortName>
        <shortName evidence="7">HIUHase</shortName>
        <ecNumber evidence="7">3.5.2.17</ecNumber>
    </recommendedName>
</protein>
<reference evidence="9 10" key="1">
    <citation type="submission" date="2020-08" db="EMBL/GenBank/DDBJ databases">
        <title>Cohnella phylogeny.</title>
        <authorList>
            <person name="Dunlap C."/>
        </authorList>
    </citation>
    <scope>NUCLEOTIDE SEQUENCE [LARGE SCALE GENOMIC DNA]</scope>
    <source>
        <strain evidence="9 10">CBP 2801</strain>
    </source>
</reference>